<keyword evidence="4" id="KW-1185">Reference proteome</keyword>
<dbReference type="AlphaFoldDB" id="A0A5N5HS76"/>
<evidence type="ECO:0000313" key="4">
    <source>
        <dbReference type="Proteomes" id="UP000327157"/>
    </source>
</evidence>
<sequence length="129" mass="14354">MLSFPIYLFLHTLSALLLAHICSDLQPLHNRDLLLYFEMVCRVPMFPPARVFNTTTFSLSAFVGSVAHIISRASFTWFLVLGSHLCGYVRTGARDEALVGWWRGFVLVGMLGGGCCNGSLGFLLLYFMA</sequence>
<keyword evidence="1" id="KW-0472">Membrane</keyword>
<reference evidence="3 4" key="3">
    <citation type="submission" date="2019-11" db="EMBL/GenBank/DDBJ databases">
        <title>A de novo genome assembly of a pear dwarfing rootstock.</title>
        <authorList>
            <person name="Wang F."/>
            <person name="Wang J."/>
            <person name="Li S."/>
            <person name="Zhang Y."/>
            <person name="Fang M."/>
            <person name="Ma L."/>
            <person name="Zhao Y."/>
            <person name="Jiang S."/>
        </authorList>
    </citation>
    <scope>NUCLEOTIDE SEQUENCE [LARGE SCALE GENOMIC DNA]</scope>
    <source>
        <strain evidence="3">S2</strain>
        <tissue evidence="3">Leaf</tissue>
    </source>
</reference>
<dbReference type="Proteomes" id="UP000327157">
    <property type="component" value="Chromosome 12"/>
</dbReference>
<reference evidence="3 4" key="1">
    <citation type="submission" date="2019-09" db="EMBL/GenBank/DDBJ databases">
        <authorList>
            <person name="Ou C."/>
        </authorList>
    </citation>
    <scope>NUCLEOTIDE SEQUENCE [LARGE SCALE GENOMIC DNA]</scope>
    <source>
        <strain evidence="3">S2</strain>
        <tissue evidence="3">Leaf</tissue>
    </source>
</reference>
<feature type="signal peptide" evidence="2">
    <location>
        <begin position="1"/>
        <end position="19"/>
    </location>
</feature>
<evidence type="ECO:0000313" key="3">
    <source>
        <dbReference type="EMBL" id="KAB2630716.1"/>
    </source>
</evidence>
<feature type="transmembrane region" description="Helical" evidence="1">
    <location>
        <begin position="59"/>
        <end position="80"/>
    </location>
</feature>
<keyword evidence="1" id="KW-0812">Transmembrane</keyword>
<dbReference type="EMBL" id="SMOL01000143">
    <property type="protein sequence ID" value="KAB2630716.1"/>
    <property type="molecule type" value="Genomic_DNA"/>
</dbReference>
<reference evidence="4" key="2">
    <citation type="submission" date="2019-10" db="EMBL/GenBank/DDBJ databases">
        <title>A de novo genome assembly of a pear dwarfing rootstock.</title>
        <authorList>
            <person name="Wang F."/>
            <person name="Wang J."/>
            <person name="Li S."/>
            <person name="Zhang Y."/>
            <person name="Fang M."/>
            <person name="Ma L."/>
            <person name="Zhao Y."/>
            <person name="Jiang S."/>
        </authorList>
    </citation>
    <scope>NUCLEOTIDE SEQUENCE [LARGE SCALE GENOMIC DNA]</scope>
</reference>
<evidence type="ECO:0000256" key="2">
    <source>
        <dbReference type="SAM" id="SignalP"/>
    </source>
</evidence>
<protein>
    <submittedName>
        <fullName evidence="3">Uncharacterized protein</fullName>
    </submittedName>
</protein>
<keyword evidence="2" id="KW-0732">Signal</keyword>
<keyword evidence="1" id="KW-1133">Transmembrane helix</keyword>
<comment type="caution">
    <text evidence="3">The sequence shown here is derived from an EMBL/GenBank/DDBJ whole genome shotgun (WGS) entry which is preliminary data.</text>
</comment>
<organism evidence="3 4">
    <name type="scientific">Pyrus ussuriensis x Pyrus communis</name>
    <dbReference type="NCBI Taxonomy" id="2448454"/>
    <lineage>
        <taxon>Eukaryota</taxon>
        <taxon>Viridiplantae</taxon>
        <taxon>Streptophyta</taxon>
        <taxon>Embryophyta</taxon>
        <taxon>Tracheophyta</taxon>
        <taxon>Spermatophyta</taxon>
        <taxon>Magnoliopsida</taxon>
        <taxon>eudicotyledons</taxon>
        <taxon>Gunneridae</taxon>
        <taxon>Pentapetalae</taxon>
        <taxon>rosids</taxon>
        <taxon>fabids</taxon>
        <taxon>Rosales</taxon>
        <taxon>Rosaceae</taxon>
        <taxon>Amygdaloideae</taxon>
        <taxon>Maleae</taxon>
        <taxon>Pyrus</taxon>
    </lineage>
</organism>
<gene>
    <name evidence="3" type="ORF">D8674_008235</name>
</gene>
<accession>A0A5N5HS76</accession>
<proteinExistence type="predicted"/>
<evidence type="ECO:0000256" key="1">
    <source>
        <dbReference type="SAM" id="Phobius"/>
    </source>
</evidence>
<feature type="transmembrane region" description="Helical" evidence="1">
    <location>
        <begin position="100"/>
        <end position="127"/>
    </location>
</feature>
<name>A0A5N5HS76_9ROSA</name>
<feature type="chain" id="PRO_5024327702" evidence="2">
    <location>
        <begin position="20"/>
        <end position="129"/>
    </location>
</feature>